<feature type="region of interest" description="Disordered" evidence="1">
    <location>
        <begin position="607"/>
        <end position="638"/>
    </location>
</feature>
<feature type="compositionally biased region" description="Basic and acidic residues" evidence="1">
    <location>
        <begin position="1"/>
        <end position="14"/>
    </location>
</feature>
<feature type="region of interest" description="Disordered" evidence="1">
    <location>
        <begin position="1"/>
        <end position="100"/>
    </location>
</feature>
<reference evidence="3 4" key="1">
    <citation type="submission" date="2020-08" db="EMBL/GenBank/DDBJ databases">
        <title>Plant Genome Project.</title>
        <authorList>
            <person name="Zhang R.-G."/>
        </authorList>
    </citation>
    <scope>NUCLEOTIDE SEQUENCE [LARGE SCALE GENOMIC DNA]</scope>
    <source>
        <tissue evidence="3">Rhizome</tissue>
    </source>
</reference>
<proteinExistence type="predicted"/>
<dbReference type="InterPro" id="IPR005380">
    <property type="entry name" value="XS_domain"/>
</dbReference>
<dbReference type="OrthoDB" id="777694at2759"/>
<evidence type="ECO:0000256" key="1">
    <source>
        <dbReference type="SAM" id="MobiDB-lite"/>
    </source>
</evidence>
<dbReference type="PANTHER" id="PTHR46619">
    <property type="entry name" value="RNA RECOGNITION MOTIF XS DOMAIN PROTEIN-RELATED"/>
    <property type="match status" value="1"/>
</dbReference>
<dbReference type="AlphaFoldDB" id="A0A8J5FBX2"/>
<feature type="domain" description="XS" evidence="2">
    <location>
        <begin position="744"/>
        <end position="869"/>
    </location>
</feature>
<feature type="region of interest" description="Disordered" evidence="1">
    <location>
        <begin position="541"/>
        <end position="594"/>
    </location>
</feature>
<evidence type="ECO:0000313" key="4">
    <source>
        <dbReference type="Proteomes" id="UP000734854"/>
    </source>
</evidence>
<evidence type="ECO:0000259" key="2">
    <source>
        <dbReference type="Pfam" id="PF03468"/>
    </source>
</evidence>
<accession>A0A8J5FBX2</accession>
<feature type="compositionally biased region" description="Basic residues" evidence="1">
    <location>
        <begin position="564"/>
        <end position="578"/>
    </location>
</feature>
<dbReference type="Pfam" id="PF03468">
    <property type="entry name" value="XS"/>
    <property type="match status" value="1"/>
</dbReference>
<dbReference type="EMBL" id="JACMSC010000017">
    <property type="protein sequence ID" value="KAG6480454.1"/>
    <property type="molecule type" value="Genomic_DNA"/>
</dbReference>
<evidence type="ECO:0000313" key="3">
    <source>
        <dbReference type="EMBL" id="KAG6480454.1"/>
    </source>
</evidence>
<gene>
    <name evidence="3" type="ORF">ZIOFF_063954</name>
</gene>
<organism evidence="3 4">
    <name type="scientific">Zingiber officinale</name>
    <name type="common">Ginger</name>
    <name type="synonym">Amomum zingiber</name>
    <dbReference type="NCBI Taxonomy" id="94328"/>
    <lineage>
        <taxon>Eukaryota</taxon>
        <taxon>Viridiplantae</taxon>
        <taxon>Streptophyta</taxon>
        <taxon>Embryophyta</taxon>
        <taxon>Tracheophyta</taxon>
        <taxon>Spermatophyta</taxon>
        <taxon>Magnoliopsida</taxon>
        <taxon>Liliopsida</taxon>
        <taxon>Zingiberales</taxon>
        <taxon>Zingiberaceae</taxon>
        <taxon>Zingiber</taxon>
    </lineage>
</organism>
<sequence>MRREAPARGGRDMPHMSANEAGNLKDHRSDWHHDQFIRRPHRISLSPSSRDRHPRSPPIRRSSSTDRRDYASRRSDYGKQLHNDPTSTPHRRYLHSPNQREGYELPHRFMLSNDSNLKPELSSNPKTSHMIEDEEYLLNDNGLPGASHLGLETQSMLYQKRLIWDDGSPQTFYSLPEDANFSTEAALLKQEYTGRNRVPLDVGFRDYHDRLRNPFDERHGVKAYTSDASFATTPSLRSYGGASSSNLSKNDMLSLYDDHPHQPSDGYLRDGSNKYINDTFDRIGYVQMQISEPLRRNPLSPAQMDPQYFEPDGFSQRELSNRRFLVSDEIYEKIPWRSHSDHHDKIGLSFRDRVGGRIGELDASRNVTSESGHWDKQYYLHEDAELEYQEVKNIKADFLEGSSSGHTSGYKIKPSRVHELATVEGTHALRSVAGLNSYNERPTSPTYYGRRVNVYGQVIKSPQREADMYDLYELPSERITRKQFVSDVRISEPDPRSLVSNNQTAFRSISSAGATGNMWSERRDEQQEVMQSKRMAIGHSKYKTVSHRVSRSDNWPTAGETLRHPKHGHGTNIKKRLRSGPSEAHGSYNSERRQEFFKSHKSWKKDLEERHEGPAHDRYVSDDTRTQRKRDPVEGSEEFKQQVHKSFLRFLKLLNEDMQQLKRYREQGNESHLCCICGSTSEKFPDTHSLVSHFYHSGKVGLKTEHLGLHKALCLVMGWNWLVAPDQARTYQSAAAPEAKNLKEDLILWPPVVIFHNNSTGKKALNNKNTVLSTEGIQEILRELGVEVLKTTICKGNPSNQSVFSIKFFPTFSGLQEAERLHKRLAENHHGRQDFLQGSTSKNNPTNEGEACFKKFPSLYGYMAIAEDLPKLDSETMKRCMVKSKKDIEAIADAPLNLD</sequence>
<dbReference type="Proteomes" id="UP000734854">
    <property type="component" value="Unassembled WGS sequence"/>
</dbReference>
<keyword evidence="4" id="KW-1185">Reference proteome</keyword>
<dbReference type="PANTHER" id="PTHR46619:SF2">
    <property type="entry name" value="XS DOMAIN PROTEIN"/>
    <property type="match status" value="1"/>
</dbReference>
<comment type="caution">
    <text evidence="3">The sequence shown here is derived from an EMBL/GenBank/DDBJ whole genome shotgun (WGS) entry which is preliminary data.</text>
</comment>
<dbReference type="GO" id="GO:0031047">
    <property type="term" value="P:regulatory ncRNA-mediated gene silencing"/>
    <property type="evidence" value="ECO:0007669"/>
    <property type="project" value="InterPro"/>
</dbReference>
<feature type="compositionally biased region" description="Basic and acidic residues" evidence="1">
    <location>
        <begin position="23"/>
        <end position="37"/>
    </location>
</feature>
<protein>
    <recommendedName>
        <fullName evidence="2">XS domain-containing protein</fullName>
    </recommendedName>
</protein>
<feature type="compositionally biased region" description="Basic and acidic residues" evidence="1">
    <location>
        <begin position="63"/>
        <end position="82"/>
    </location>
</feature>
<name>A0A8J5FBX2_ZINOF</name>